<evidence type="ECO:0000313" key="1">
    <source>
        <dbReference type="EMBL" id="KAJ8874267.1"/>
    </source>
</evidence>
<reference evidence="1 2" key="1">
    <citation type="submission" date="2023-02" db="EMBL/GenBank/DDBJ databases">
        <title>LHISI_Scaffold_Assembly.</title>
        <authorList>
            <person name="Stuart O.P."/>
            <person name="Cleave R."/>
            <person name="Magrath M.J.L."/>
            <person name="Mikheyev A.S."/>
        </authorList>
    </citation>
    <scope>NUCLEOTIDE SEQUENCE [LARGE SCALE GENOMIC DNA]</scope>
    <source>
        <strain evidence="1">Daus_M_001</strain>
        <tissue evidence="1">Leg muscle</tissue>
    </source>
</reference>
<protein>
    <submittedName>
        <fullName evidence="1">Uncharacterized protein</fullName>
    </submittedName>
</protein>
<name>A0ABQ9GQH7_9NEOP</name>
<proteinExistence type="predicted"/>
<dbReference type="EMBL" id="JARBHB010000010">
    <property type="protein sequence ID" value="KAJ8874267.1"/>
    <property type="molecule type" value="Genomic_DNA"/>
</dbReference>
<gene>
    <name evidence="1" type="ORF">PR048_025110</name>
</gene>
<accession>A0ABQ9GQH7</accession>
<sequence>MFDKSVSKQYKTSFCNNYINKFPLIIDVSRSDFSVSHSGRRDVIKHIKMNKHKEYEKSIRKLIFVVNGDLSFTRAEYFFTLYIVEHNLLPTCSDHTGPLFGIMVINRNIVVQGKKTVAIMGKIEHTSHLVLVSTLQDTLFFCCN</sequence>
<comment type="caution">
    <text evidence="1">The sequence shown here is derived from an EMBL/GenBank/DDBJ whole genome shotgun (WGS) entry which is preliminary data.</text>
</comment>
<dbReference type="Proteomes" id="UP001159363">
    <property type="component" value="Chromosome 9"/>
</dbReference>
<organism evidence="1 2">
    <name type="scientific">Dryococelus australis</name>
    <dbReference type="NCBI Taxonomy" id="614101"/>
    <lineage>
        <taxon>Eukaryota</taxon>
        <taxon>Metazoa</taxon>
        <taxon>Ecdysozoa</taxon>
        <taxon>Arthropoda</taxon>
        <taxon>Hexapoda</taxon>
        <taxon>Insecta</taxon>
        <taxon>Pterygota</taxon>
        <taxon>Neoptera</taxon>
        <taxon>Polyneoptera</taxon>
        <taxon>Phasmatodea</taxon>
        <taxon>Verophasmatodea</taxon>
        <taxon>Anareolatae</taxon>
        <taxon>Phasmatidae</taxon>
        <taxon>Eurycanthinae</taxon>
        <taxon>Dryococelus</taxon>
    </lineage>
</organism>
<keyword evidence="2" id="KW-1185">Reference proteome</keyword>
<evidence type="ECO:0000313" key="2">
    <source>
        <dbReference type="Proteomes" id="UP001159363"/>
    </source>
</evidence>